<dbReference type="Proteomes" id="UP000031737">
    <property type="component" value="Unassembled WGS sequence"/>
</dbReference>
<feature type="region of interest" description="Disordered" evidence="6">
    <location>
        <begin position="919"/>
        <end position="949"/>
    </location>
</feature>
<accession>A0A061J8C9</accession>
<evidence type="ECO:0000256" key="2">
    <source>
        <dbReference type="ARBA" id="ARBA00009540"/>
    </source>
</evidence>
<dbReference type="EMBL" id="AUPL01001878">
    <property type="protein sequence ID" value="ESL10391.1"/>
    <property type="molecule type" value="Genomic_DNA"/>
</dbReference>
<gene>
    <name evidence="8" type="ORF">TRSC58_01878</name>
</gene>
<dbReference type="InterPro" id="IPR006571">
    <property type="entry name" value="TLDc_dom"/>
</dbReference>
<evidence type="ECO:0000256" key="5">
    <source>
        <dbReference type="SAM" id="Coils"/>
    </source>
</evidence>
<organism evidence="8 9">
    <name type="scientific">Trypanosoma rangeli SC58</name>
    <dbReference type="NCBI Taxonomy" id="429131"/>
    <lineage>
        <taxon>Eukaryota</taxon>
        <taxon>Discoba</taxon>
        <taxon>Euglenozoa</taxon>
        <taxon>Kinetoplastea</taxon>
        <taxon>Metakinetoplastina</taxon>
        <taxon>Trypanosomatida</taxon>
        <taxon>Trypanosomatidae</taxon>
        <taxon>Trypanosoma</taxon>
        <taxon>Herpetosoma</taxon>
    </lineage>
</organism>
<evidence type="ECO:0000256" key="6">
    <source>
        <dbReference type="SAM" id="MobiDB-lite"/>
    </source>
</evidence>
<evidence type="ECO:0000313" key="9">
    <source>
        <dbReference type="Proteomes" id="UP000031737"/>
    </source>
</evidence>
<evidence type="ECO:0000259" key="7">
    <source>
        <dbReference type="PROSITE" id="PS51886"/>
    </source>
</evidence>
<dbReference type="Pfam" id="PF07534">
    <property type="entry name" value="TLD"/>
    <property type="match status" value="1"/>
</dbReference>
<dbReference type="GO" id="GO:0005739">
    <property type="term" value="C:mitochondrion"/>
    <property type="evidence" value="ECO:0007669"/>
    <property type="project" value="UniProtKB-SubCell"/>
</dbReference>
<comment type="subcellular location">
    <subcellularLocation>
        <location evidence="1">Mitochondrion</location>
    </subcellularLocation>
</comment>
<keyword evidence="9" id="KW-1185">Reference proteome</keyword>
<feature type="domain" description="TLDc" evidence="7">
    <location>
        <begin position="1026"/>
        <end position="1246"/>
    </location>
</feature>
<reference evidence="8 9" key="1">
    <citation type="submission" date="2013-07" db="EMBL/GenBank/DDBJ databases">
        <authorList>
            <person name="Stoco P.H."/>
            <person name="Wagner G."/>
            <person name="Gerber A."/>
            <person name="Zaha A."/>
            <person name="Thompson C."/>
            <person name="Bartholomeu D.C."/>
            <person name="Luckemeyer D.D."/>
            <person name="Bahia D."/>
            <person name="Loreto E."/>
            <person name="Prestes E.B."/>
            <person name="Lima F.M."/>
            <person name="Rodrigues-Luiz G."/>
            <person name="Vallejo G.A."/>
            <person name="Filho J.F."/>
            <person name="Monteiro K.M."/>
            <person name="Tyler K.M."/>
            <person name="de Almeida L.G."/>
            <person name="Ortiz M.F."/>
            <person name="Siervo M.A."/>
            <person name="de Moraes M.H."/>
            <person name="Cunha O.L."/>
            <person name="Mendonca-Neto R."/>
            <person name="Silva R."/>
            <person name="Teixeira S.M."/>
            <person name="Murta S.M."/>
            <person name="Sincero T.C."/>
            <person name="Mendes T.A."/>
            <person name="Urmenyi T.P."/>
            <person name="Silva V.G."/>
            <person name="da Rocha W.D."/>
            <person name="Andersson B."/>
            <person name="Romanha A.J."/>
            <person name="Steindel M."/>
            <person name="de Vasconcelos A.T."/>
            <person name="Grisard E.C."/>
        </authorList>
    </citation>
    <scope>NUCLEOTIDE SEQUENCE [LARGE SCALE GENOMIC DNA]</scope>
    <source>
        <strain evidence="8 9">SC58</strain>
    </source>
</reference>
<dbReference type="SMART" id="SM00584">
    <property type="entry name" value="TLDc"/>
    <property type="match status" value="1"/>
</dbReference>
<dbReference type="PANTHER" id="PTHR23354:SF62">
    <property type="entry name" value="MUSTARD, ISOFORM V"/>
    <property type="match status" value="1"/>
</dbReference>
<evidence type="ECO:0000256" key="4">
    <source>
        <dbReference type="ARBA" id="ARBA00040604"/>
    </source>
</evidence>
<proteinExistence type="inferred from homology"/>
<feature type="coiled-coil region" evidence="5">
    <location>
        <begin position="196"/>
        <end position="227"/>
    </location>
</feature>
<dbReference type="PANTHER" id="PTHR23354">
    <property type="entry name" value="NUCLEOLAR PROTEIN 7/ESTROGEN RECEPTOR COACTIVATOR-RELATED"/>
    <property type="match status" value="1"/>
</dbReference>
<dbReference type="PROSITE" id="PS51886">
    <property type="entry name" value="TLDC"/>
    <property type="match status" value="1"/>
</dbReference>
<name>A0A061J8C9_TRYRA</name>
<comment type="caution">
    <text evidence="8">The sequence shown here is derived from an EMBL/GenBank/DDBJ whole genome shotgun (WGS) entry which is preliminary data.</text>
</comment>
<keyword evidence="3" id="KW-0496">Mitochondrion</keyword>
<dbReference type="OrthoDB" id="26679at2759"/>
<evidence type="ECO:0000256" key="3">
    <source>
        <dbReference type="ARBA" id="ARBA00023128"/>
    </source>
</evidence>
<dbReference type="VEuPathDB" id="TriTrypDB:TRSC58_01878"/>
<evidence type="ECO:0000313" key="8">
    <source>
        <dbReference type="EMBL" id="ESL10391.1"/>
    </source>
</evidence>
<dbReference type="AlphaFoldDB" id="A0A061J8C9"/>
<sequence length="1251" mass="139480">MLAGAPCGYSPSRLLRGQRSFSKKKYLSFFRHLFIWWCRCVWVCVGGRIAACAPVYLSAVPSSGEPHTHRDMQHVIHMEDCIKRCQDDMEHAAVAVAECSGSSIAKNGSAWQLWKALETDGDALAHALAVCDTFIYSRHFCVMCLFSQGNEVLSQVQHAKQRLLRCFRSIASKHEKDAVETEVPCSSIDASGSEAIAQLVERAPTLLRELQEREQQLVDNALLIKEDLLHSLHGTGDVMIEVQGQEEVHLEGMTPESLLHIFPFFPEHVQKETEGSAAPTTLDDEHGVVSSTSQETADTIWTDLRLMNMFLKSAFAAAACKHQFVAAYNFALVTKLLLTKCYTAEELLMIVSSLDSGRSGDFSVQRNAESFERTNSPWVTLMLSKMHLNVSPKEAFFICDDLTPSYYVFLIFASLVWNTAFCFWQKGCVKEAHQWLCEVDVERLLVLADAKEKEDENADVNDICGLRTRRHAMRCYDRASFGACVSPFVSSEPTHVGEGHTPKEVQEESHTAPQLHQLLRRIAALRDLCAMLLFCTTSQDFLFVILQLQNTLRWQAHCRLHHEDTVSADENISVTGRSQTDATADILTVAMLMVEYYLTHRAMATIDSSASSSAFSPVTVHEAVLQVCNELINFLSLGKLLSVEDMEQRGIPPSWHVQYNTDDERVLLGDELGKAMQPPWLSVQVLSMVQAFASGFESNIFFQCAVKSRETREARGGTAKPAERQSSWLASLANMMQSASWLITKGFGSSWKEVEEAETLRKSSSPDSELRASLLVPQCFKEKEYFWTNRGPGALWLPSLHGVGLQLLAEEEVVEGPYKSVDDVAWRLLVIACRYRNSESLVPLMSHDSTHSTGGFLEIIIPELNNAVRILMNELNNRVGDDWWPSWHRQRKLSAGRTRICKLLETLEQGTYMSVMQSDPRRAAADAGAQKNRATQPAKASRKSENVVEKHNSEATEFVLGLWDLPSSAYIPPIQFDFSAFASGSAAVFMETQQLVDNLSRLQEEADKAASTGNGAVIESNNQYLTVLTTKSRKLLHEALPAIWQFMPWRLLYSSRFHGFSFANMLSCSQREVDNAQRREKMPPMLLVMEVVKPAQSPTIDDAEGPVKLLIGACLSHPLHIGAHRFYGNSDTFVFQLLIPPKPASTELRVYRATGANQRFINTTSRSLAIGGGGGCSIFLNGTVTHGSTAACSTFGAPPLTQWRTPCFLLSWSSDSASAEKSGGTMEDAMKSYIFDICSIELFVVEKRRKQ</sequence>
<evidence type="ECO:0000256" key="1">
    <source>
        <dbReference type="ARBA" id="ARBA00004173"/>
    </source>
</evidence>
<comment type="similarity">
    <text evidence="2">Belongs to the OXR1 family.</text>
</comment>
<keyword evidence="5" id="KW-0175">Coiled coil</keyword>
<protein>
    <recommendedName>
        <fullName evidence="4">Oxidation resistance protein 1</fullName>
    </recommendedName>
</protein>